<accession>A0ACC0QLL8</accession>
<name>A0ACC0QLL8_9HYPO</name>
<dbReference type="EMBL" id="CM046510">
    <property type="protein sequence ID" value="KAI8660175.1"/>
    <property type="molecule type" value="Genomic_DNA"/>
</dbReference>
<proteinExistence type="predicted"/>
<keyword evidence="2" id="KW-1185">Reference proteome</keyword>
<dbReference type="Proteomes" id="UP001065298">
    <property type="component" value="Chromosome 8"/>
</dbReference>
<evidence type="ECO:0000313" key="2">
    <source>
        <dbReference type="Proteomes" id="UP001065298"/>
    </source>
</evidence>
<evidence type="ECO:0000313" key="1">
    <source>
        <dbReference type="EMBL" id="KAI8660175.1"/>
    </source>
</evidence>
<reference evidence="1" key="1">
    <citation type="submission" date="2022-06" db="EMBL/GenBank/DDBJ databases">
        <title>Fusarium solani species complex genomes reveal bases of compartmentalisation and animal pathogenesis.</title>
        <authorList>
            <person name="Tsai I.J."/>
        </authorList>
    </citation>
    <scope>NUCLEOTIDE SEQUENCE</scope>
    <source>
        <strain evidence="1">Fu6.1</strain>
    </source>
</reference>
<gene>
    <name evidence="1" type="ORF">NCS57_00994100</name>
</gene>
<protein>
    <submittedName>
        <fullName evidence="1">Uncharacterized protein</fullName>
    </submittedName>
</protein>
<organism evidence="1 2">
    <name type="scientific">Fusarium keratoplasticum</name>
    <dbReference type="NCBI Taxonomy" id="1328300"/>
    <lineage>
        <taxon>Eukaryota</taxon>
        <taxon>Fungi</taxon>
        <taxon>Dikarya</taxon>
        <taxon>Ascomycota</taxon>
        <taxon>Pezizomycotina</taxon>
        <taxon>Sordariomycetes</taxon>
        <taxon>Hypocreomycetidae</taxon>
        <taxon>Hypocreales</taxon>
        <taxon>Nectriaceae</taxon>
        <taxon>Fusarium</taxon>
        <taxon>Fusarium solani species complex</taxon>
    </lineage>
</organism>
<comment type="caution">
    <text evidence="1">The sequence shown here is derived from an EMBL/GenBank/DDBJ whole genome shotgun (WGS) entry which is preliminary data.</text>
</comment>
<sequence>MDYQREWQYNAESPACGDYFESICCPCIVYGRANLRLKIASDERDGQDITERQVRLLSSNCCMFASCLPFYGCFISAIRGQVRDFYDIQGDKSRDLAVSCCCPSETLIQTENEILLRQARSRKASGASSSTGYIPPSPMTYSSSSSSTSQTTTPNTECDEPLPCIPEECSTTTPSSMSSRRTSASRRRERSIARDPVAPTDATLVNAHELSQDPTTPAMYKGHSAPHRLSKDPASLTHPPPTHHLRDDTKAQVTSPRTDTRPSRHRGHGSSHDQVDSFRPRRASDTGHDLHHDPTTRVKSPSPTAHSLQDDANASPRRSPPSNAHHLQHDAVNSRTKSPRPHTLEADESVPSRSAGPGPHHLQHDK</sequence>